<feature type="region of interest" description="Disordered" evidence="1">
    <location>
        <begin position="32"/>
        <end position="69"/>
    </location>
</feature>
<protein>
    <submittedName>
        <fullName evidence="2">Uncharacterized protein</fullName>
    </submittedName>
</protein>
<comment type="caution">
    <text evidence="2">The sequence shown here is derived from an EMBL/GenBank/DDBJ whole genome shotgun (WGS) entry which is preliminary data.</text>
</comment>
<feature type="non-terminal residue" evidence="2">
    <location>
        <position position="131"/>
    </location>
</feature>
<accession>A0A7J6T538</accession>
<organism evidence="2 3">
    <name type="scientific">Perkinsus olseni</name>
    <name type="common">Perkinsus atlanticus</name>
    <dbReference type="NCBI Taxonomy" id="32597"/>
    <lineage>
        <taxon>Eukaryota</taxon>
        <taxon>Sar</taxon>
        <taxon>Alveolata</taxon>
        <taxon>Perkinsozoa</taxon>
        <taxon>Perkinsea</taxon>
        <taxon>Perkinsida</taxon>
        <taxon>Perkinsidae</taxon>
        <taxon>Perkinsus</taxon>
    </lineage>
</organism>
<feature type="region of interest" description="Disordered" evidence="1">
    <location>
        <begin position="108"/>
        <end position="131"/>
    </location>
</feature>
<evidence type="ECO:0000256" key="1">
    <source>
        <dbReference type="SAM" id="MobiDB-lite"/>
    </source>
</evidence>
<dbReference type="EMBL" id="JABANM010009958">
    <property type="protein sequence ID" value="KAF4740111.1"/>
    <property type="molecule type" value="Genomic_DNA"/>
</dbReference>
<dbReference type="AlphaFoldDB" id="A0A7J6T538"/>
<evidence type="ECO:0000313" key="2">
    <source>
        <dbReference type="EMBL" id="KAF4740111.1"/>
    </source>
</evidence>
<proteinExistence type="predicted"/>
<feature type="compositionally biased region" description="Polar residues" evidence="1">
    <location>
        <begin position="32"/>
        <end position="46"/>
    </location>
</feature>
<name>A0A7J6T538_PEROL</name>
<gene>
    <name evidence="2" type="ORF">FOZ62_017266</name>
</gene>
<evidence type="ECO:0000313" key="3">
    <source>
        <dbReference type="Proteomes" id="UP000574390"/>
    </source>
</evidence>
<feature type="non-terminal residue" evidence="2">
    <location>
        <position position="1"/>
    </location>
</feature>
<sequence>CIVDEVVIVCQHRKTATVAASKALAELSARKSSTATWTRGVQTAPQKSGRFEPKFVDSSAQTDDGHAGTEMEIERYLERERSDGLASLDGESGPFTLHCSVNSALNRSHTGALREKEASPSPASPRVTEAA</sequence>
<reference evidence="2 3" key="1">
    <citation type="submission" date="2020-04" db="EMBL/GenBank/DDBJ databases">
        <title>Perkinsus olseni comparative genomics.</title>
        <authorList>
            <person name="Bogema D.R."/>
        </authorList>
    </citation>
    <scope>NUCLEOTIDE SEQUENCE [LARGE SCALE GENOMIC DNA]</scope>
    <source>
        <strain evidence="2">ATCC PRA-205</strain>
    </source>
</reference>
<dbReference type="Proteomes" id="UP000574390">
    <property type="component" value="Unassembled WGS sequence"/>
</dbReference>